<feature type="chain" id="PRO_5037212323" evidence="1">
    <location>
        <begin position="25"/>
        <end position="195"/>
    </location>
</feature>
<dbReference type="EMBL" id="JAHLFJ010000111">
    <property type="protein sequence ID" value="MBU3857295.1"/>
    <property type="molecule type" value="Genomic_DNA"/>
</dbReference>
<keyword evidence="1" id="KW-0732">Signal</keyword>
<reference evidence="2" key="2">
    <citation type="submission" date="2021-04" db="EMBL/GenBank/DDBJ databases">
        <authorList>
            <person name="Gilroy R."/>
        </authorList>
    </citation>
    <scope>NUCLEOTIDE SEQUENCE</scope>
    <source>
        <strain evidence="2">8470</strain>
    </source>
</reference>
<protein>
    <submittedName>
        <fullName evidence="2">DUF3575 domain-containing protein</fullName>
    </submittedName>
</protein>
<sequence length="195" mass="22280">MIKKYFLRFTLSGVILMLAPSLSAQNLAVKTNLLYDATATINAGFETGLSPKWTLDVSGNYNGWNMSSCGCRKWKHWMVQPEARYWFCERFNGHFLAMHALGGQYNLAKVHLPFGLYPGLRNNRYEGWYAGAGVGYGYQWVLNKRWNLEAEIGVGYVYTDYKTYRCSQCPKRTDKGHKNYLGPTKAALTLVYVIN</sequence>
<dbReference type="Gene3D" id="2.40.128.130">
    <property type="entry name" value="Autotransporter beta-domain"/>
    <property type="match status" value="1"/>
</dbReference>
<feature type="signal peptide" evidence="1">
    <location>
        <begin position="1"/>
        <end position="24"/>
    </location>
</feature>
<proteinExistence type="predicted"/>
<name>A0A948X3N5_9BACT</name>
<evidence type="ECO:0000313" key="2">
    <source>
        <dbReference type="EMBL" id="MBU3857295.1"/>
    </source>
</evidence>
<dbReference type="InterPro" id="IPR021958">
    <property type="entry name" value="DUF3575"/>
</dbReference>
<gene>
    <name evidence="2" type="ORF">H9928_12310</name>
</gene>
<evidence type="ECO:0000313" key="3">
    <source>
        <dbReference type="Proteomes" id="UP000784286"/>
    </source>
</evidence>
<reference evidence="2" key="1">
    <citation type="journal article" date="2021" name="PeerJ">
        <title>Extensive microbial diversity within the chicken gut microbiome revealed by metagenomics and culture.</title>
        <authorList>
            <person name="Gilroy R."/>
            <person name="Ravi A."/>
            <person name="Getino M."/>
            <person name="Pursley I."/>
            <person name="Horton D.L."/>
            <person name="Alikhan N.F."/>
            <person name="Baker D."/>
            <person name="Gharbi K."/>
            <person name="Hall N."/>
            <person name="Watson M."/>
            <person name="Adriaenssens E.M."/>
            <person name="Foster-Nyarko E."/>
            <person name="Jarju S."/>
            <person name="Secka A."/>
            <person name="Antonio M."/>
            <person name="Oren A."/>
            <person name="Chaudhuri R.R."/>
            <person name="La Ragione R."/>
            <person name="Hildebrand F."/>
            <person name="Pallen M.J."/>
        </authorList>
    </citation>
    <scope>NUCLEOTIDE SEQUENCE</scope>
    <source>
        <strain evidence="2">8470</strain>
    </source>
</reference>
<dbReference type="Proteomes" id="UP000784286">
    <property type="component" value="Unassembled WGS sequence"/>
</dbReference>
<organism evidence="2 3">
    <name type="scientific">Candidatus Phocaeicola excrementipullorum</name>
    <dbReference type="NCBI Taxonomy" id="2838731"/>
    <lineage>
        <taxon>Bacteria</taxon>
        <taxon>Pseudomonadati</taxon>
        <taxon>Bacteroidota</taxon>
        <taxon>Bacteroidia</taxon>
        <taxon>Bacteroidales</taxon>
        <taxon>Bacteroidaceae</taxon>
        <taxon>Phocaeicola</taxon>
    </lineage>
</organism>
<dbReference type="SUPFAM" id="SSF103515">
    <property type="entry name" value="Autotransporter"/>
    <property type="match status" value="1"/>
</dbReference>
<dbReference type="InterPro" id="IPR036709">
    <property type="entry name" value="Autotransporte_beta_dom_sf"/>
</dbReference>
<dbReference type="Pfam" id="PF12099">
    <property type="entry name" value="DUF3575"/>
    <property type="match status" value="1"/>
</dbReference>
<comment type="caution">
    <text evidence="2">The sequence shown here is derived from an EMBL/GenBank/DDBJ whole genome shotgun (WGS) entry which is preliminary data.</text>
</comment>
<dbReference type="AlphaFoldDB" id="A0A948X3N5"/>
<accession>A0A948X3N5</accession>
<evidence type="ECO:0000256" key="1">
    <source>
        <dbReference type="SAM" id="SignalP"/>
    </source>
</evidence>